<dbReference type="Gene3D" id="3.90.70.10">
    <property type="entry name" value="Cysteine proteinases"/>
    <property type="match status" value="1"/>
</dbReference>
<dbReference type="EMBL" id="FMXB01000017">
    <property type="protein sequence ID" value="SDA64952.1"/>
    <property type="molecule type" value="Genomic_DNA"/>
</dbReference>
<dbReference type="Pfam" id="PF00112">
    <property type="entry name" value="Peptidase_C1"/>
    <property type="match status" value="1"/>
</dbReference>
<keyword evidence="3" id="KW-0645">Protease</keyword>
<dbReference type="InterPro" id="IPR000668">
    <property type="entry name" value="Peptidase_C1A_C"/>
</dbReference>
<dbReference type="Pfam" id="PF18560">
    <property type="entry name" value="Lectin_like"/>
    <property type="match status" value="1"/>
</dbReference>
<keyword evidence="4" id="KW-1185">Reference proteome</keyword>
<feature type="domain" description="Peptidase C1A papain C-terminal" evidence="2">
    <location>
        <begin position="975"/>
        <end position="1204"/>
    </location>
</feature>
<dbReference type="SUPFAM" id="SSF54001">
    <property type="entry name" value="Cysteine proteinases"/>
    <property type="match status" value="1"/>
</dbReference>
<dbReference type="InterPro" id="IPR040528">
    <property type="entry name" value="Lectin-like"/>
</dbReference>
<dbReference type="InterPro" id="IPR013128">
    <property type="entry name" value="Peptidase_C1A"/>
</dbReference>
<dbReference type="Gene3D" id="3.40.630.10">
    <property type="entry name" value="Zn peptidases"/>
    <property type="match status" value="1"/>
</dbReference>
<accession>A0A1G5X3V7</accession>
<dbReference type="SUPFAM" id="SSF53187">
    <property type="entry name" value="Zn-dependent exopeptidases"/>
    <property type="match status" value="1"/>
</dbReference>
<evidence type="ECO:0000313" key="3">
    <source>
        <dbReference type="EMBL" id="SDA64952.1"/>
    </source>
</evidence>
<dbReference type="RefSeq" id="WP_188118143.1">
    <property type="nucleotide sequence ID" value="NZ_FMXB01000017.1"/>
</dbReference>
<evidence type="ECO:0000313" key="4">
    <source>
        <dbReference type="Proteomes" id="UP000323439"/>
    </source>
</evidence>
<sequence>MLIALIFSLALILPASAADINDDVISANEITADEVISEGEAVDVELTAKDTVGIYGNSDTTLKVYAHDSNGKNVTDGTVIFMDVFGKDYTANVVNGTAKSNVFVGETGEFNITCQYIGTARYNNASTILLLSVPVANTTCNNIVATRYDDTVYFTGNMKSDYTQYPDYDDYEEVTEGFLTVYVDGEKLGTCDVDINGNYVYMWKTTRDLIGKTINFTAEFTNSKNHFNPSRFSKLFSFEASKDTKIITNVAQLEDGSKMISGIVLDEDGNNVIGGTITVNDNHTIIVDTNGTFRFYAVNETPKAATYEIGYFDWGSKADIRQNVPLMNALDHTELTDKLIDLCNNGTPYIKFGNGNGKTVVVNVGTHGGELPSQVAGFKLINLLADYGGEINGTIYVIPTIFPEATANNTRIYNGINLNTVADVNGTLSNNIVKFAISVGAAGLGDFHNTRHSDSDVGITCAMCSHYPTEESYYIAKFIADETGYYLYEYARAGDPYAGAIEDYANILGTPSVTCESLSNHRAVEYGTPEMSYSEMRAFLRYFGFDLDEMPKIQLDYSQNIILTFESPYNYNMSLKSIAPEGTFSALQELIYNAEESVIVLENDYTYNNETDNVQITGIMITKDNLTIDGNGHTIDGLNQARIFSNIANNVTISNLNIINGYRDIKNGGAILSLFSMTLNNITFENNNAPQGGAVFAYGGLTVINSTFTNSSAQWGGAIYSKFSAEIYNSVFAECEAKYGGAIYAENELTVENSAFRDLHANQTAGAIGFKYLSSIEITNTTFLNATAAKEGGAIYIDGNLDEDETGTVNIVDSRFYNSSAEYGGALVQLTGELDVEGCEFAGNTALFDGGAIYVSFTQTLINDTLFDENKIADEGYSHGGAIYIDNSNTNILNSSFTANAINAVYGYDSVLYIANSSFSDNGEAIHAVFSDCTLIKVDTGNDTLFLNGTEYGRVIKEVGKSIILINNAINVAALPSRYDSRDWGWVSSVKDQGNMGSCWTFGTCGALESALLKATGIEYDFSENNMQDSMLQYSKYGILDALEGGSREMGYEYALSWFGVLPTEYDSYDELGKLSPLIISEDKIHVFDVIFAKSRANSTDNDALKRAILKCGSVTTGFTWNASCYNDKTFAHYQTLKNNTNHAISIVGWDDNYPASNFATTAPGNGAFIVKNSWGEDWGEKGFFYLSYYDTSLLNTTYAVGFIIENTEKYTANYQTDIGGDVINLENNSSVSYKNSYEAVDAELISAVGTYFNENENYALEIYVNDELVHSQNGTAPFNGYHTVKLTEEIPVKAGDVFTAVINKTSVRLFIDSRQYYLENMTFLNLGNGWKDLALENETISLKVYTKDLAIYTQDLVKLYRNASRFAAYVGAAGVNVTFELNGVNYTRVSDENGTASIAINLNPGEYSIKTIYGNYSVENSITVLPTLIADNLVKYFRNASQFYITLIDGEGKPVAGKNITMNINGVFYNRVTNENGTARLNINLNPGEYILTALDPLTGLQMSYNITVLSTLEADDLDMKYKDGSTFNVSVVDGEGKALSGVNVTFNINGVFYNRTTDSEGIARLNINLMAGEYIITSEYDDLRISNTITIRD</sequence>
<dbReference type="Proteomes" id="UP000323439">
    <property type="component" value="Unassembled WGS sequence"/>
</dbReference>
<dbReference type="OrthoDB" id="69383at2157"/>
<dbReference type="PANTHER" id="PTHR12411">
    <property type="entry name" value="CYSTEINE PROTEASE FAMILY C1-RELATED"/>
    <property type="match status" value="1"/>
</dbReference>
<evidence type="ECO:0000256" key="1">
    <source>
        <dbReference type="ARBA" id="ARBA00008455"/>
    </source>
</evidence>
<organism evidence="3 4">
    <name type="scientific">Methanobrevibacter millerae</name>
    <dbReference type="NCBI Taxonomy" id="230361"/>
    <lineage>
        <taxon>Archaea</taxon>
        <taxon>Methanobacteriati</taxon>
        <taxon>Methanobacteriota</taxon>
        <taxon>Methanomada group</taxon>
        <taxon>Methanobacteria</taxon>
        <taxon>Methanobacteriales</taxon>
        <taxon>Methanobacteriaceae</taxon>
        <taxon>Methanobrevibacter</taxon>
    </lineage>
</organism>
<protein>
    <submittedName>
        <fullName evidence="3">Cysteine protease, C1A family</fullName>
    </submittedName>
</protein>
<gene>
    <name evidence="3" type="ORF">SAMN02910315_01930</name>
</gene>
<dbReference type="InterPro" id="IPR013783">
    <property type="entry name" value="Ig-like_fold"/>
</dbReference>
<dbReference type="PROSITE" id="PS00139">
    <property type="entry name" value="THIOL_PROTEASE_CYS"/>
    <property type="match status" value="1"/>
</dbReference>
<reference evidence="3 4" key="1">
    <citation type="submission" date="2016-10" db="EMBL/GenBank/DDBJ databases">
        <authorList>
            <person name="Varghese N."/>
            <person name="Submissions S."/>
        </authorList>
    </citation>
    <scope>NUCLEOTIDE SEQUENCE [LARGE SCALE GENOMIC DNA]</scope>
    <source>
        <strain evidence="3 4">DSM 16643</strain>
    </source>
</reference>
<keyword evidence="3" id="KW-0378">Hydrolase</keyword>
<dbReference type="Gene3D" id="2.60.40.10">
    <property type="entry name" value="Immunoglobulins"/>
    <property type="match status" value="1"/>
</dbReference>
<proteinExistence type="inferred from homology"/>
<name>A0A1G5X3V7_9EURY</name>
<dbReference type="GO" id="GO:0008234">
    <property type="term" value="F:cysteine-type peptidase activity"/>
    <property type="evidence" value="ECO:0007669"/>
    <property type="project" value="InterPro"/>
</dbReference>
<comment type="similarity">
    <text evidence="1">Belongs to the peptidase C1 family.</text>
</comment>
<dbReference type="CDD" id="cd02619">
    <property type="entry name" value="Peptidase_C1"/>
    <property type="match status" value="1"/>
</dbReference>
<dbReference type="InterPro" id="IPR038765">
    <property type="entry name" value="Papain-like_cys_pep_sf"/>
</dbReference>
<dbReference type="SMART" id="SM00645">
    <property type="entry name" value="Pept_C1"/>
    <property type="match status" value="1"/>
</dbReference>
<evidence type="ECO:0000259" key="2">
    <source>
        <dbReference type="SMART" id="SM00645"/>
    </source>
</evidence>
<dbReference type="GO" id="GO:0006508">
    <property type="term" value="P:proteolysis"/>
    <property type="evidence" value="ECO:0007669"/>
    <property type="project" value="UniProtKB-KW"/>
</dbReference>
<dbReference type="SUPFAM" id="SSF51126">
    <property type="entry name" value="Pectin lyase-like"/>
    <property type="match status" value="1"/>
</dbReference>
<dbReference type="InterPro" id="IPR000169">
    <property type="entry name" value="Pept_cys_AS"/>
</dbReference>
<dbReference type="InterPro" id="IPR011050">
    <property type="entry name" value="Pectin_lyase_fold/virulence"/>
</dbReference>